<reference evidence="2" key="1">
    <citation type="submission" date="2016-04" db="EMBL/GenBank/DDBJ databases">
        <title>Comparative genomics of biotechnologically important yeasts.</title>
        <authorList>
            <consortium name="DOE Joint Genome Institute"/>
            <person name="Riley R."/>
            <person name="Haridas S."/>
            <person name="Wolfe K.H."/>
            <person name="Lopes M.R."/>
            <person name="Hittinger C.T."/>
            <person name="Goker M."/>
            <person name="Salamov A."/>
            <person name="Wisecaver J."/>
            <person name="Long T.M."/>
            <person name="Aerts A.L."/>
            <person name="Barry K."/>
            <person name="Choi C."/>
            <person name="Clum A."/>
            <person name="Coughlan A.Y."/>
            <person name="Deshpande S."/>
            <person name="Douglass A.P."/>
            <person name="Hanson S.J."/>
            <person name="Klenk H.-P."/>
            <person name="Labutti K."/>
            <person name="Lapidus A."/>
            <person name="Lindquist E."/>
            <person name="Lipzen A."/>
            <person name="Meier-Kolthoff J.P."/>
            <person name="Ohm R.A."/>
            <person name="Otillar R.P."/>
            <person name="Pangilinan J."/>
            <person name="Peng Y."/>
            <person name="Rokas A."/>
            <person name="Rosa C.A."/>
            <person name="Scheuner C."/>
            <person name="Sibirny A.A."/>
            <person name="Slot J.C."/>
            <person name="Stielow J.B."/>
            <person name="Sun H."/>
            <person name="Kurtzman C.P."/>
            <person name="Blackwell M."/>
            <person name="Grigoriev I.V."/>
            <person name="Jeffries T.W."/>
        </authorList>
    </citation>
    <scope>NUCLEOTIDE SEQUENCE [LARGE SCALE GENOMIC DNA]</scope>
    <source>
        <strain evidence="2">NRRL YB-2248</strain>
    </source>
</reference>
<protein>
    <recommendedName>
        <fullName evidence="3">DOPA 4,5-dioxygenase</fullName>
    </recommendedName>
</protein>
<evidence type="ECO:0000313" key="1">
    <source>
        <dbReference type="EMBL" id="ODV86323.1"/>
    </source>
</evidence>
<dbReference type="Pfam" id="PF08883">
    <property type="entry name" value="DOPA_dioxygen"/>
    <property type="match status" value="1"/>
</dbReference>
<dbReference type="SUPFAM" id="SSF143410">
    <property type="entry name" value="DOPA-like"/>
    <property type="match status" value="1"/>
</dbReference>
<dbReference type="Gene3D" id="3.30.70.1240">
    <property type="entry name" value="DOPA-like domains"/>
    <property type="match status" value="1"/>
</dbReference>
<organism evidence="1 2">
    <name type="scientific">[Candida] arabinofermentans NRRL YB-2248</name>
    <dbReference type="NCBI Taxonomy" id="983967"/>
    <lineage>
        <taxon>Eukaryota</taxon>
        <taxon>Fungi</taxon>
        <taxon>Dikarya</taxon>
        <taxon>Ascomycota</taxon>
        <taxon>Saccharomycotina</taxon>
        <taxon>Pichiomycetes</taxon>
        <taxon>Pichiales</taxon>
        <taxon>Pichiaceae</taxon>
        <taxon>Ogataea</taxon>
        <taxon>Ogataea/Candida clade</taxon>
    </lineage>
</organism>
<accession>A0A1E4T3I9</accession>
<proteinExistence type="predicted"/>
<dbReference type="OrthoDB" id="9970095at2759"/>
<dbReference type="Proteomes" id="UP000094801">
    <property type="component" value="Unassembled WGS sequence"/>
</dbReference>
<dbReference type="InterPro" id="IPR023389">
    <property type="entry name" value="DOPA-like_sf"/>
</dbReference>
<name>A0A1E4T3I9_9ASCO</name>
<dbReference type="PANTHER" id="PTHR36423">
    <property type="entry name" value="AFR070WP"/>
    <property type="match status" value="1"/>
</dbReference>
<dbReference type="PANTHER" id="PTHR36423:SF2">
    <property type="entry name" value="AFR070WP"/>
    <property type="match status" value="1"/>
</dbReference>
<gene>
    <name evidence="1" type="ORF">CANARDRAFT_231880</name>
</gene>
<dbReference type="EMBL" id="KV453850">
    <property type="protein sequence ID" value="ODV86323.1"/>
    <property type="molecule type" value="Genomic_DNA"/>
</dbReference>
<dbReference type="InterPro" id="IPR014980">
    <property type="entry name" value="DOPA_dioxygen"/>
</dbReference>
<keyword evidence="2" id="KW-1185">Reference proteome</keyword>
<dbReference type="AlphaFoldDB" id="A0A1E4T3I9"/>
<sequence length="127" mass="14804">MSVQFTQNIVSYDFHLYYRTNHPTEKQTATSVIDSVHQEFSKEIEEGLIRVYKYHDQPIGPHPIGMVEVDVRDAFNFIRLLQFYTVNHKGLSVLIHPRSDKGELIDHTEHALWLGEKQALITEVLQD</sequence>
<evidence type="ECO:0008006" key="3">
    <source>
        <dbReference type="Google" id="ProtNLM"/>
    </source>
</evidence>
<evidence type="ECO:0000313" key="2">
    <source>
        <dbReference type="Proteomes" id="UP000094801"/>
    </source>
</evidence>